<dbReference type="SUPFAM" id="SSF52768">
    <property type="entry name" value="Arginase/deacetylase"/>
    <property type="match status" value="1"/>
</dbReference>
<proteinExistence type="inferred from homology"/>
<reference evidence="5" key="1">
    <citation type="journal article" date="2019" name="Int. J. Syst. Evol. Microbiol.">
        <title>The Global Catalogue of Microorganisms (GCM) 10K type strain sequencing project: providing services to taxonomists for standard genome sequencing and annotation.</title>
        <authorList>
            <consortium name="The Broad Institute Genomics Platform"/>
            <consortium name="The Broad Institute Genome Sequencing Center for Infectious Disease"/>
            <person name="Wu L."/>
            <person name="Ma J."/>
        </authorList>
    </citation>
    <scope>NUCLEOTIDE SEQUENCE [LARGE SCALE GENOMIC DNA]</scope>
    <source>
        <strain evidence="5">NBRC 110107</strain>
    </source>
</reference>
<dbReference type="PANTHER" id="PTHR11358:SF26">
    <property type="entry name" value="GUANIDINO ACID HYDROLASE, MITOCHONDRIAL"/>
    <property type="match status" value="1"/>
</dbReference>
<dbReference type="PIRSF" id="PIRSF036979">
    <property type="entry name" value="Arginase"/>
    <property type="match status" value="1"/>
</dbReference>
<dbReference type="PROSITE" id="PS51409">
    <property type="entry name" value="ARGINASE_2"/>
    <property type="match status" value="1"/>
</dbReference>
<dbReference type="Gene3D" id="3.40.800.10">
    <property type="entry name" value="Ureohydrolase domain"/>
    <property type="match status" value="1"/>
</dbReference>
<evidence type="ECO:0000256" key="3">
    <source>
        <dbReference type="PROSITE-ProRule" id="PRU00742"/>
    </source>
</evidence>
<dbReference type="InterPro" id="IPR023696">
    <property type="entry name" value="Ureohydrolase_dom_sf"/>
</dbReference>
<evidence type="ECO:0000313" key="5">
    <source>
        <dbReference type="Proteomes" id="UP001156921"/>
    </source>
</evidence>
<keyword evidence="5" id="KW-1185">Reference proteome</keyword>
<organism evidence="4 5">
    <name type="scientific">Brevundimonas denitrificans</name>
    <dbReference type="NCBI Taxonomy" id="1443434"/>
    <lineage>
        <taxon>Bacteria</taxon>
        <taxon>Pseudomonadati</taxon>
        <taxon>Pseudomonadota</taxon>
        <taxon>Alphaproteobacteria</taxon>
        <taxon>Caulobacterales</taxon>
        <taxon>Caulobacteraceae</taxon>
        <taxon>Brevundimonas</taxon>
    </lineage>
</organism>
<comment type="caution">
    <text evidence="4">The sequence shown here is derived from an EMBL/GenBank/DDBJ whole genome shotgun (WGS) entry which is preliminary data.</text>
</comment>
<comment type="similarity">
    <text evidence="3">Belongs to the arginase family.</text>
</comment>
<protein>
    <submittedName>
        <fullName evidence="4">Agmatinase</fullName>
    </submittedName>
</protein>
<dbReference type="PANTHER" id="PTHR11358">
    <property type="entry name" value="ARGINASE/AGMATINASE"/>
    <property type="match status" value="1"/>
</dbReference>
<sequence length="306" mass="32527">MAASLRCHPMTLEDSDALGWRSVADLIGDHPDADVALIGAGLNERSLTPGRCDLGPKAFRAVLPRFSTYDVETGETLEVKIHDAGDLALKAVTPANAFEPVRDAVAAQASRGLTVLIGGNNAITRPGVHGPGLGRTGLLTLDAHFDLRDTDQGLTNGNPVQALLEDGLDGRRISQVGLAPFANTKRAHEKAKAAGISVRTARECREQGMAVVVAEELERLSGLCEVIYVDFDIDVIDRSQWPASPGARPGGVSAQDFFDATRVIGAHPKVRAVDLTEYDPSLEIGDLGSLTAGRWFCELLAGFEAR</sequence>
<keyword evidence="2" id="KW-0378">Hydrolase</keyword>
<dbReference type="CDD" id="cd09990">
    <property type="entry name" value="Agmatinase-like"/>
    <property type="match status" value="1"/>
</dbReference>
<dbReference type="InterPro" id="IPR006035">
    <property type="entry name" value="Ureohydrolase"/>
</dbReference>
<evidence type="ECO:0000256" key="2">
    <source>
        <dbReference type="ARBA" id="ARBA00022801"/>
    </source>
</evidence>
<evidence type="ECO:0000256" key="1">
    <source>
        <dbReference type="ARBA" id="ARBA00022723"/>
    </source>
</evidence>
<name>A0ABQ6BLI5_9CAUL</name>
<gene>
    <name evidence="4" type="primary">speB</name>
    <name evidence="4" type="ORF">GCM10007859_19900</name>
</gene>
<dbReference type="Pfam" id="PF00491">
    <property type="entry name" value="Arginase"/>
    <property type="match status" value="1"/>
</dbReference>
<dbReference type="EMBL" id="BSOY01000045">
    <property type="protein sequence ID" value="GLS01970.1"/>
    <property type="molecule type" value="Genomic_DNA"/>
</dbReference>
<evidence type="ECO:0000313" key="4">
    <source>
        <dbReference type="EMBL" id="GLS01970.1"/>
    </source>
</evidence>
<keyword evidence="1" id="KW-0479">Metal-binding</keyword>
<accession>A0ABQ6BLI5</accession>
<dbReference type="Proteomes" id="UP001156921">
    <property type="component" value="Unassembled WGS sequence"/>
</dbReference>